<dbReference type="Proteomes" id="UP000006821">
    <property type="component" value="Chromosome"/>
</dbReference>
<dbReference type="EMBL" id="AE017282">
    <property type="protein sequence ID" value="AAU91542.1"/>
    <property type="molecule type" value="Genomic_DNA"/>
</dbReference>
<reference evidence="2 3" key="1">
    <citation type="journal article" date="2004" name="PLoS Biol.">
        <title>Genomic insights into methanotrophy: the complete genome sequence of Methylococcus capsulatus (Bath).</title>
        <authorList>
            <person name="Ward N.L."/>
            <person name="Larsen O."/>
            <person name="Sakwa J."/>
            <person name="Bruseth L."/>
            <person name="Khouri H.M."/>
            <person name="Durkin A.S."/>
            <person name="Dimitrov G."/>
            <person name="Jiang L."/>
            <person name="Scanlan D."/>
            <person name="Kang K.H."/>
            <person name="Lewis M.R."/>
            <person name="Nelson K.E."/>
            <person name="Methe B.A."/>
            <person name="Wu M."/>
            <person name="Heidelberg J.F."/>
            <person name="Paulsen I.T."/>
            <person name="Fouts D.E."/>
            <person name="Ravel J."/>
            <person name="Tettelin H."/>
            <person name="Ren Q."/>
            <person name="Read T.D."/>
            <person name="DeBoy R.T."/>
            <person name="Seshadri R."/>
            <person name="Salzberg S.L."/>
            <person name="Jensen H.B."/>
            <person name="Birkeland N.K."/>
            <person name="Nelson W.C."/>
            <person name="Dodson R.J."/>
            <person name="Grindhaug S.H."/>
            <person name="Holt I.E."/>
            <person name="Eidhammer I."/>
            <person name="Jonasen I."/>
            <person name="Vanaken S."/>
            <person name="Utterback T.R."/>
            <person name="Feldblyum T.V."/>
            <person name="Fraser C.M."/>
            <person name="Lillehaug J.R."/>
            <person name="Eisen J.A."/>
        </authorList>
    </citation>
    <scope>NUCLEOTIDE SEQUENCE [LARGE SCALE GENOMIC DNA]</scope>
    <source>
        <strain evidence="3">ATCC 33009 / NCIMB 11132 / Bath</strain>
    </source>
</reference>
<dbReference type="HOGENOM" id="CLU_2991506_0_0_6"/>
<evidence type="ECO:0000313" key="2">
    <source>
        <dbReference type="EMBL" id="AAU91542.1"/>
    </source>
</evidence>
<sequence>MIPRTTRRRDIAPCRSAKPARQRRMRGKGYANPFSRQAMVPRKNGRAGRRNVPAGDR</sequence>
<dbReference type="STRING" id="243233.MCA2398"/>
<feature type="region of interest" description="Disordered" evidence="1">
    <location>
        <begin position="1"/>
        <end position="57"/>
    </location>
</feature>
<protein>
    <submittedName>
        <fullName evidence="2">Uncharacterized protein</fullName>
    </submittedName>
</protein>
<accession>Q604Y7</accession>
<gene>
    <name evidence="2" type="ordered locus">MCA2398</name>
</gene>
<name>Q604Y7_METCA</name>
<proteinExistence type="predicted"/>
<organism evidence="2 3">
    <name type="scientific">Methylococcus capsulatus (strain ATCC 33009 / NCIMB 11132 / Bath)</name>
    <dbReference type="NCBI Taxonomy" id="243233"/>
    <lineage>
        <taxon>Bacteria</taxon>
        <taxon>Pseudomonadati</taxon>
        <taxon>Pseudomonadota</taxon>
        <taxon>Gammaproteobacteria</taxon>
        <taxon>Methylococcales</taxon>
        <taxon>Methylococcaceae</taxon>
        <taxon>Methylococcus</taxon>
    </lineage>
</organism>
<dbReference type="AlphaFoldDB" id="Q604Y7"/>
<dbReference type="KEGG" id="mca:MCA2398"/>
<evidence type="ECO:0000256" key="1">
    <source>
        <dbReference type="SAM" id="MobiDB-lite"/>
    </source>
</evidence>
<feature type="compositionally biased region" description="Basic residues" evidence="1">
    <location>
        <begin position="18"/>
        <end position="27"/>
    </location>
</feature>
<evidence type="ECO:0000313" key="3">
    <source>
        <dbReference type="Proteomes" id="UP000006821"/>
    </source>
</evidence>